<dbReference type="SUPFAM" id="SSF81383">
    <property type="entry name" value="F-box domain"/>
    <property type="match status" value="1"/>
</dbReference>
<dbReference type="Pfam" id="PF23622">
    <property type="entry name" value="LRR_At1g61320_AtMIF1"/>
    <property type="match status" value="1"/>
</dbReference>
<evidence type="ECO:0000259" key="3">
    <source>
        <dbReference type="Pfam" id="PF23622"/>
    </source>
</evidence>
<accession>J3L7S5</accession>
<dbReference type="Gene3D" id="3.80.10.10">
    <property type="entry name" value="Ribonuclease Inhibitor"/>
    <property type="match status" value="1"/>
</dbReference>
<feature type="compositionally biased region" description="Polar residues" evidence="1">
    <location>
        <begin position="1"/>
        <end position="12"/>
    </location>
</feature>
<feature type="domain" description="At1g61320/AtMIF1 LRR" evidence="3">
    <location>
        <begin position="94"/>
        <end position="488"/>
    </location>
</feature>
<dbReference type="eggNOG" id="ENOG502RRSM">
    <property type="taxonomic scope" value="Eukaryota"/>
</dbReference>
<dbReference type="KEGG" id="obr:102705593"/>
<evidence type="ECO:0000256" key="1">
    <source>
        <dbReference type="SAM" id="MobiDB-lite"/>
    </source>
</evidence>
<name>J3L7S5_ORYBR</name>
<dbReference type="Pfam" id="PF00646">
    <property type="entry name" value="F-box"/>
    <property type="match status" value="1"/>
</dbReference>
<sequence length="494" mass="55487">MESFNEKCTLSQGDDKSQGDKTLRYSEPGLPEHIWHHILSLMPLRDAARAACVSRAFLCNWRCHPNLMFTMETLRLKRKPHRKTCAFAIKVDHILKNHSGIGVKRLKLGTCDYCNFNINASSINSWLQVAITPGIEEITFASNYEGRYIFPLSLLSDGHGSSIQYLDLRSCTLRPTAALGCLTSLTKLRLCDVHITDDELMSLLSKSFALVELELTRCSEIICLNIPCLLERFSRLTVFECSNLKMVKSNAPNLTTLSFTGNPVEFTLSQVKELQMDCSDVSNFICYAITKLPYSFPNLISLTLCSVNEGVNTPTVAAKFLHLKHLKIYLEADEALPPEYDYMSLVSFLDASPVLETFILSVQQEDIKHGRVSEVASDMRQMPEHKHSNLKNVMILGFCTAKSMVELTCHILDNATSLKRITLDTVCDFSDECKISRCYITSARRTGDCTPLSNKMILEAERGTMAIERYILGKVPSTVELTVRGPCTHCHVTK</sequence>
<evidence type="ECO:0000313" key="5">
    <source>
        <dbReference type="Proteomes" id="UP000006038"/>
    </source>
</evidence>
<reference evidence="4" key="1">
    <citation type="journal article" date="2013" name="Nat. Commun.">
        <title>Whole-genome sequencing of Oryza brachyantha reveals mechanisms underlying Oryza genome evolution.</title>
        <authorList>
            <person name="Chen J."/>
            <person name="Huang Q."/>
            <person name="Gao D."/>
            <person name="Wang J."/>
            <person name="Lang Y."/>
            <person name="Liu T."/>
            <person name="Li B."/>
            <person name="Bai Z."/>
            <person name="Luis Goicoechea J."/>
            <person name="Liang C."/>
            <person name="Chen C."/>
            <person name="Zhang W."/>
            <person name="Sun S."/>
            <person name="Liao Y."/>
            <person name="Zhang X."/>
            <person name="Yang L."/>
            <person name="Song C."/>
            <person name="Wang M."/>
            <person name="Shi J."/>
            <person name="Liu G."/>
            <person name="Liu J."/>
            <person name="Zhou H."/>
            <person name="Zhou W."/>
            <person name="Yu Q."/>
            <person name="An N."/>
            <person name="Chen Y."/>
            <person name="Cai Q."/>
            <person name="Wang B."/>
            <person name="Liu B."/>
            <person name="Min J."/>
            <person name="Huang Y."/>
            <person name="Wu H."/>
            <person name="Li Z."/>
            <person name="Zhang Y."/>
            <person name="Yin Y."/>
            <person name="Song W."/>
            <person name="Jiang J."/>
            <person name="Jackson S.A."/>
            <person name="Wing R.A."/>
            <person name="Wang J."/>
            <person name="Chen M."/>
        </authorList>
    </citation>
    <scope>NUCLEOTIDE SEQUENCE [LARGE SCALE GENOMIC DNA]</scope>
    <source>
        <strain evidence="4">cv. IRGC 101232</strain>
    </source>
</reference>
<feature type="region of interest" description="Disordered" evidence="1">
    <location>
        <begin position="1"/>
        <end position="23"/>
    </location>
</feature>
<dbReference type="InterPro" id="IPR055357">
    <property type="entry name" value="LRR_At1g61320_AtMIF1"/>
</dbReference>
<dbReference type="Proteomes" id="UP000006038">
    <property type="component" value="Chromosome 1"/>
</dbReference>
<evidence type="ECO:0000259" key="2">
    <source>
        <dbReference type="Pfam" id="PF00646"/>
    </source>
</evidence>
<dbReference type="InterPro" id="IPR032675">
    <property type="entry name" value="LRR_dom_sf"/>
</dbReference>
<feature type="domain" description="F-box" evidence="2">
    <location>
        <begin position="30"/>
        <end position="57"/>
    </location>
</feature>
<dbReference type="GeneID" id="102705593"/>
<dbReference type="PANTHER" id="PTHR34145:SF8">
    <property type="entry name" value="OS05G0538250 PROTEIN"/>
    <property type="match status" value="1"/>
</dbReference>
<dbReference type="InterPro" id="IPR053772">
    <property type="entry name" value="At1g61320/At1g61330-like"/>
</dbReference>
<dbReference type="InterPro" id="IPR001810">
    <property type="entry name" value="F-box_dom"/>
</dbReference>
<organism evidence="4">
    <name type="scientific">Oryza brachyantha</name>
    <name type="common">malo sina</name>
    <dbReference type="NCBI Taxonomy" id="4533"/>
    <lineage>
        <taxon>Eukaryota</taxon>
        <taxon>Viridiplantae</taxon>
        <taxon>Streptophyta</taxon>
        <taxon>Embryophyta</taxon>
        <taxon>Tracheophyta</taxon>
        <taxon>Spermatophyta</taxon>
        <taxon>Magnoliopsida</taxon>
        <taxon>Liliopsida</taxon>
        <taxon>Poales</taxon>
        <taxon>Poaceae</taxon>
        <taxon>BOP clade</taxon>
        <taxon>Oryzoideae</taxon>
        <taxon>Oryzeae</taxon>
        <taxon>Oryzinae</taxon>
        <taxon>Oryza</taxon>
    </lineage>
</organism>
<dbReference type="Gramene" id="OB01G52810.1">
    <property type="protein sequence ID" value="OB01G52810.1"/>
    <property type="gene ID" value="OB01G52810"/>
</dbReference>
<dbReference type="OMA" id="KTHIAIT"/>
<dbReference type="PANTHER" id="PTHR34145">
    <property type="entry name" value="OS02G0105600 PROTEIN"/>
    <property type="match status" value="1"/>
</dbReference>
<keyword evidence="5" id="KW-1185">Reference proteome</keyword>
<protein>
    <submittedName>
        <fullName evidence="4">Uncharacterized protein</fullName>
    </submittedName>
</protein>
<dbReference type="HOGENOM" id="CLU_010721_4_1_1"/>
<reference evidence="4" key="2">
    <citation type="submission" date="2013-04" db="UniProtKB">
        <authorList>
            <consortium name="EnsemblPlants"/>
        </authorList>
    </citation>
    <scope>IDENTIFICATION</scope>
</reference>
<dbReference type="EnsemblPlants" id="OB01G52810.1">
    <property type="protein sequence ID" value="OB01G52810.1"/>
    <property type="gene ID" value="OB01G52810"/>
</dbReference>
<evidence type="ECO:0000313" key="4">
    <source>
        <dbReference type="EnsemblPlants" id="OB01G52810.1"/>
    </source>
</evidence>
<dbReference type="InterPro" id="IPR036047">
    <property type="entry name" value="F-box-like_dom_sf"/>
</dbReference>
<dbReference type="SUPFAM" id="SSF52047">
    <property type="entry name" value="RNI-like"/>
    <property type="match status" value="1"/>
</dbReference>
<dbReference type="AlphaFoldDB" id="J3L7S5"/>
<proteinExistence type="predicted"/>
<dbReference type="OrthoDB" id="647634at2759"/>
<feature type="compositionally biased region" description="Basic and acidic residues" evidence="1">
    <location>
        <begin position="13"/>
        <end position="23"/>
    </location>
</feature>